<sequence>MTKVTAQMSVSLDGFYTGPRDTEDPQDMRGWMRGPEAPGFFRVTRWVVDAMAWRERQGFGGGEQSIDSEIIAETFAAAGAYVMGRRMFDAGEVPWGDEPPFRAPVFVVTHRPREVLERQGGTSFTFVTEGPERAVELARAAAGGKDVAVAGGGELLRQVLAAGLLDQLELHIAPVLLGEGQRLFGPGLGLGADDGIELVPARVVDTPGVTHLRYTVTGRSKLVLDDRGASGDLVGPAKTGQ</sequence>
<dbReference type="OrthoDB" id="2313602at2"/>
<dbReference type="PANTHER" id="PTHR38011:SF12">
    <property type="entry name" value="BIFUNCTIONAL DEAMINASE-REDUCTASE DOMAIN PROTEIN"/>
    <property type="match status" value="1"/>
</dbReference>
<dbReference type="RefSeq" id="WP_013229206.1">
    <property type="nucleotide sequence ID" value="NC_014318.1"/>
</dbReference>
<dbReference type="PATRIC" id="fig|749927.5.peg.7745"/>
<dbReference type="InterPro" id="IPR050765">
    <property type="entry name" value="Riboflavin_Biosynth_HTPR"/>
</dbReference>
<evidence type="ECO:0000313" key="3">
    <source>
        <dbReference type="Proteomes" id="UP000000328"/>
    </source>
</evidence>
<dbReference type="EMBL" id="CP002000">
    <property type="protein sequence ID" value="ADJ49163.1"/>
    <property type="molecule type" value="Genomic_DNA"/>
</dbReference>
<dbReference type="eggNOG" id="COG0262">
    <property type="taxonomic scope" value="Bacteria"/>
</dbReference>
<dbReference type="HOGENOM" id="CLU_043966_3_0_11"/>
<dbReference type="InterPro" id="IPR002734">
    <property type="entry name" value="RibDG_C"/>
</dbReference>
<name>A0A0H3DGB5_AMYMU</name>
<dbReference type="GO" id="GO:0008703">
    <property type="term" value="F:5-amino-6-(5-phosphoribosylamino)uracil reductase activity"/>
    <property type="evidence" value="ECO:0007669"/>
    <property type="project" value="InterPro"/>
</dbReference>
<dbReference type="PANTHER" id="PTHR38011">
    <property type="entry name" value="DIHYDROFOLATE REDUCTASE FAMILY PROTEIN (AFU_ORTHOLOGUE AFUA_8G06820)"/>
    <property type="match status" value="1"/>
</dbReference>
<feature type="domain" description="Bacterial bifunctional deaminase-reductase C-terminal" evidence="1">
    <location>
        <begin position="3"/>
        <end position="187"/>
    </location>
</feature>
<dbReference type="Gene3D" id="3.40.430.10">
    <property type="entry name" value="Dihydrofolate Reductase, subunit A"/>
    <property type="match status" value="1"/>
</dbReference>
<dbReference type="GeneID" id="92875083"/>
<dbReference type="Pfam" id="PF01872">
    <property type="entry name" value="RibD_C"/>
    <property type="match status" value="1"/>
</dbReference>
<accession>A0A0H3DGB5</accession>
<dbReference type="GO" id="GO:0009231">
    <property type="term" value="P:riboflavin biosynthetic process"/>
    <property type="evidence" value="ECO:0007669"/>
    <property type="project" value="InterPro"/>
</dbReference>
<dbReference type="InterPro" id="IPR024072">
    <property type="entry name" value="DHFR-like_dom_sf"/>
</dbReference>
<gene>
    <name evidence="2" type="ordered locus">AMED_7449</name>
</gene>
<organism evidence="2 3">
    <name type="scientific">Amycolatopsis mediterranei (strain U-32)</name>
    <dbReference type="NCBI Taxonomy" id="749927"/>
    <lineage>
        <taxon>Bacteria</taxon>
        <taxon>Bacillati</taxon>
        <taxon>Actinomycetota</taxon>
        <taxon>Actinomycetes</taxon>
        <taxon>Pseudonocardiales</taxon>
        <taxon>Pseudonocardiaceae</taxon>
        <taxon>Amycolatopsis</taxon>
    </lineage>
</organism>
<proteinExistence type="predicted"/>
<reference evidence="2 3" key="1">
    <citation type="journal article" date="2010" name="Cell Res.">
        <title>Complete genome sequence of the rifamycin SV-producing Amycolatopsis mediterranei U32 revealed its genetic characteristics in phylogeny and metabolism.</title>
        <authorList>
            <person name="Zhao W."/>
            <person name="Zhong Y."/>
            <person name="Yuan H."/>
            <person name="Wang J."/>
            <person name="Zheng H."/>
            <person name="Wang Y."/>
            <person name="Cen X."/>
            <person name="Xu F."/>
            <person name="Bai J."/>
            <person name="Han X."/>
            <person name="Lu G."/>
            <person name="Zhu Y."/>
            <person name="Shao Z."/>
            <person name="Yan H."/>
            <person name="Li C."/>
            <person name="Peng N."/>
            <person name="Zhang Z."/>
            <person name="Zhang Y."/>
            <person name="Lin W."/>
            <person name="Fan Y."/>
            <person name="Qin Z."/>
            <person name="Hu Y."/>
            <person name="Zhu B."/>
            <person name="Wang S."/>
            <person name="Ding X."/>
            <person name="Zhao G.P."/>
        </authorList>
    </citation>
    <scope>NUCLEOTIDE SEQUENCE [LARGE SCALE GENOMIC DNA]</scope>
    <source>
        <strain evidence="3">U-32</strain>
    </source>
</reference>
<evidence type="ECO:0000313" key="2">
    <source>
        <dbReference type="EMBL" id="ADJ49163.1"/>
    </source>
</evidence>
<dbReference type="KEGG" id="amd:AMED_7449"/>
<dbReference type="SUPFAM" id="SSF53597">
    <property type="entry name" value="Dihydrofolate reductase-like"/>
    <property type="match status" value="1"/>
</dbReference>
<protein>
    <submittedName>
        <fullName evidence="2">Deaminase-reductase domain-containing protein</fullName>
    </submittedName>
</protein>
<evidence type="ECO:0000259" key="1">
    <source>
        <dbReference type="Pfam" id="PF01872"/>
    </source>
</evidence>
<dbReference type="Proteomes" id="UP000000328">
    <property type="component" value="Chromosome"/>
</dbReference>
<dbReference type="AlphaFoldDB" id="A0A0H3DGB5"/>